<evidence type="ECO:0000259" key="10">
    <source>
        <dbReference type="PROSITE" id="PS50109"/>
    </source>
</evidence>
<dbReference type="Pfam" id="PF07695">
    <property type="entry name" value="7TMR-DISM_7TM"/>
    <property type="match status" value="1"/>
</dbReference>
<dbReference type="OrthoDB" id="8807260at2"/>
<comment type="caution">
    <text evidence="11">The sequence shown here is derived from an EMBL/GenBank/DDBJ whole genome shotgun (WGS) entry which is preliminary data.</text>
</comment>
<accession>A0A495WNB5</accession>
<feature type="transmembrane region" description="Helical" evidence="9">
    <location>
        <begin position="322"/>
        <end position="340"/>
    </location>
</feature>
<dbReference type="Gene3D" id="3.30.565.10">
    <property type="entry name" value="Histidine kinase-like ATPase, C-terminal domain"/>
    <property type="match status" value="1"/>
</dbReference>
<evidence type="ECO:0000256" key="8">
    <source>
        <dbReference type="ARBA" id="ARBA00023012"/>
    </source>
</evidence>
<dbReference type="InterPro" id="IPR005467">
    <property type="entry name" value="His_kinase_dom"/>
</dbReference>
<dbReference type="InterPro" id="IPR003661">
    <property type="entry name" value="HisK_dim/P_dom"/>
</dbReference>
<dbReference type="AlphaFoldDB" id="A0A495WNB5"/>
<feature type="transmembrane region" description="Helical" evidence="9">
    <location>
        <begin position="254"/>
        <end position="270"/>
    </location>
</feature>
<proteinExistence type="predicted"/>
<dbReference type="SMART" id="SM00388">
    <property type="entry name" value="HisKA"/>
    <property type="match status" value="1"/>
</dbReference>
<keyword evidence="9" id="KW-0472">Membrane</keyword>
<evidence type="ECO:0000313" key="11">
    <source>
        <dbReference type="EMBL" id="RKT62946.1"/>
    </source>
</evidence>
<keyword evidence="7" id="KW-0067">ATP-binding</keyword>
<dbReference type="EMBL" id="RBXP01000002">
    <property type="protein sequence ID" value="RKT62946.1"/>
    <property type="molecule type" value="Genomic_DNA"/>
</dbReference>
<dbReference type="PANTHER" id="PTHR42878">
    <property type="entry name" value="TWO-COMPONENT HISTIDINE KINASE"/>
    <property type="match status" value="1"/>
</dbReference>
<dbReference type="Pfam" id="PF00512">
    <property type="entry name" value="HisKA"/>
    <property type="match status" value="1"/>
</dbReference>
<evidence type="ECO:0000256" key="3">
    <source>
        <dbReference type="ARBA" id="ARBA00022553"/>
    </source>
</evidence>
<dbReference type="InterPro" id="IPR036097">
    <property type="entry name" value="HisK_dim/P_sf"/>
</dbReference>
<dbReference type="SUPFAM" id="SSF47384">
    <property type="entry name" value="Homodimeric domain of signal transducing histidine kinase"/>
    <property type="match status" value="1"/>
</dbReference>
<dbReference type="PRINTS" id="PR00344">
    <property type="entry name" value="BCTRLSENSOR"/>
</dbReference>
<keyword evidence="3" id="KW-0597">Phosphoprotein</keyword>
<evidence type="ECO:0000256" key="7">
    <source>
        <dbReference type="ARBA" id="ARBA00022840"/>
    </source>
</evidence>
<keyword evidence="12" id="KW-1185">Reference proteome</keyword>
<dbReference type="InterPro" id="IPR036890">
    <property type="entry name" value="HATPase_C_sf"/>
</dbReference>
<keyword evidence="9" id="KW-0812">Transmembrane</keyword>
<feature type="transmembrane region" description="Helical" evidence="9">
    <location>
        <begin position="375"/>
        <end position="399"/>
    </location>
</feature>
<evidence type="ECO:0000313" key="12">
    <source>
        <dbReference type="Proteomes" id="UP000270626"/>
    </source>
</evidence>
<protein>
    <recommendedName>
        <fullName evidence="2">histidine kinase</fullName>
        <ecNumber evidence="2">2.7.13.3</ecNumber>
    </recommendedName>
</protein>
<dbReference type="GO" id="GO:0030295">
    <property type="term" value="F:protein kinase activator activity"/>
    <property type="evidence" value="ECO:0007669"/>
    <property type="project" value="TreeGrafter"/>
</dbReference>
<feature type="domain" description="Histidine kinase" evidence="10">
    <location>
        <begin position="520"/>
        <end position="733"/>
    </location>
</feature>
<dbReference type="InterPro" id="IPR003594">
    <property type="entry name" value="HATPase_dom"/>
</dbReference>
<dbReference type="Pfam" id="PF07696">
    <property type="entry name" value="7TMR-DISMED2"/>
    <property type="match status" value="1"/>
</dbReference>
<dbReference type="Gene3D" id="2.60.40.2380">
    <property type="match status" value="1"/>
</dbReference>
<organism evidence="11 12">
    <name type="scientific">Azonexus fungiphilus</name>
    <dbReference type="NCBI Taxonomy" id="146940"/>
    <lineage>
        <taxon>Bacteria</taxon>
        <taxon>Pseudomonadati</taxon>
        <taxon>Pseudomonadota</taxon>
        <taxon>Betaproteobacteria</taxon>
        <taxon>Rhodocyclales</taxon>
        <taxon>Azonexaceae</taxon>
        <taxon>Azonexus</taxon>
    </lineage>
</organism>
<dbReference type="PROSITE" id="PS50109">
    <property type="entry name" value="HIS_KIN"/>
    <property type="match status" value="1"/>
</dbReference>
<dbReference type="Pfam" id="PF02518">
    <property type="entry name" value="HATPase_c"/>
    <property type="match status" value="1"/>
</dbReference>
<dbReference type="GO" id="GO:0005524">
    <property type="term" value="F:ATP binding"/>
    <property type="evidence" value="ECO:0007669"/>
    <property type="project" value="UniProtKB-KW"/>
</dbReference>
<gene>
    <name evidence="11" type="ORF">DFR40_0285</name>
</gene>
<dbReference type="PANTHER" id="PTHR42878:SF7">
    <property type="entry name" value="SENSOR HISTIDINE KINASE GLRK"/>
    <property type="match status" value="1"/>
</dbReference>
<dbReference type="Gene3D" id="1.10.287.130">
    <property type="match status" value="1"/>
</dbReference>
<evidence type="ECO:0000256" key="1">
    <source>
        <dbReference type="ARBA" id="ARBA00000085"/>
    </source>
</evidence>
<reference evidence="11 12" key="1">
    <citation type="submission" date="2018-10" db="EMBL/GenBank/DDBJ databases">
        <title>Genomic Encyclopedia of Type Strains, Phase IV (KMG-IV): sequencing the most valuable type-strain genomes for metagenomic binning, comparative biology and taxonomic classification.</title>
        <authorList>
            <person name="Goeker M."/>
        </authorList>
    </citation>
    <scope>NUCLEOTIDE SEQUENCE [LARGE SCALE GENOMIC DNA]</scope>
    <source>
        <strain evidence="11 12">DSM 23841</strain>
    </source>
</reference>
<sequence>MTCKFYSSTMPRRGRHLTVAYVAGVLRRGLRLPIHGLSVLLLTCSLLQLQSTNALARDESPLLKLGEDKEWVSLTSYFSVLEDPGNKLTIEEVQHPEIASRFLSEHSPGEALNFTYSRSAFWLRIRIRNESNERTDRMLEIAKARLSSVQIYYPDENGIYRAFKTGELLPFSTRPYGNRFFVFPVSFLPHTEQVLYLRIKSTTGIIIPAKLWMPRAYHVYERWDYFSQALYFGMAAGLILFNLLLFIALRDLNYLLYVGASSSLAIALSAQNGLLAEYVLVDSSFMSTLFAPLGFAMATAIFIAFTRRMLSTQEFLPQVDPYLKLLIALQVFLSCGYVISYDNFSMPWQVLSAATMVTLMSVGVTCAYRRQRSAYFFMVAYVALFLAGLATNLTTIGVLPANLITTMNAVQLGSAVEMLVLAFALADRFIVIRREKEKTQREALIAQQNLVDELRSFKNDLEVRVAQRTSELQASNATLVSALHDLQVTQGKLIESEKQALHGERVAQHALAEQRQFVAMVSHEFRSPLAVIDAASQLLGKKFSQNSDIAPILARIRRGVSRLSGFVDNCLTEDRLDSGSFKLQLSSVDLPILMMTVAEGGRLLSERHRIIVDQDQEGGVLTADPLLLRILLHNLLSNAIKYSPPDSEVLLRCRNVEEGYLFEVIDQGDGIPDDELSLVFQKYVRGRAASSLPGAGLGLPLVSSIASLHGGRVEIKSRVGQGTNIAIYIPSSPMAH</sequence>
<name>A0A495WNB5_9RHOO</name>
<keyword evidence="4" id="KW-0808">Transferase</keyword>
<dbReference type="GO" id="GO:0007234">
    <property type="term" value="P:osmosensory signaling via phosphorelay pathway"/>
    <property type="evidence" value="ECO:0007669"/>
    <property type="project" value="TreeGrafter"/>
</dbReference>
<dbReference type="CDD" id="cd00082">
    <property type="entry name" value="HisKA"/>
    <property type="match status" value="1"/>
</dbReference>
<dbReference type="EC" id="2.7.13.3" evidence="2"/>
<dbReference type="InterPro" id="IPR004358">
    <property type="entry name" value="Sig_transdc_His_kin-like_C"/>
</dbReference>
<keyword evidence="8" id="KW-0902">Two-component regulatory system</keyword>
<feature type="transmembrane region" description="Helical" evidence="9">
    <location>
        <begin position="229"/>
        <end position="247"/>
    </location>
</feature>
<keyword evidence="9" id="KW-1133">Transmembrane helix</keyword>
<comment type="catalytic activity">
    <reaction evidence="1">
        <text>ATP + protein L-histidine = ADP + protein N-phospho-L-histidine.</text>
        <dbReference type="EC" id="2.7.13.3"/>
    </reaction>
</comment>
<dbReference type="SMART" id="SM00387">
    <property type="entry name" value="HATPase_c"/>
    <property type="match status" value="1"/>
</dbReference>
<feature type="transmembrane region" description="Helical" evidence="9">
    <location>
        <begin position="346"/>
        <end position="368"/>
    </location>
</feature>
<dbReference type="Proteomes" id="UP000270626">
    <property type="component" value="Unassembled WGS sequence"/>
</dbReference>
<evidence type="ECO:0000256" key="9">
    <source>
        <dbReference type="SAM" id="Phobius"/>
    </source>
</evidence>
<evidence type="ECO:0000256" key="4">
    <source>
        <dbReference type="ARBA" id="ARBA00022679"/>
    </source>
</evidence>
<evidence type="ECO:0000256" key="6">
    <source>
        <dbReference type="ARBA" id="ARBA00022777"/>
    </source>
</evidence>
<dbReference type="GO" id="GO:0000155">
    <property type="term" value="F:phosphorelay sensor kinase activity"/>
    <property type="evidence" value="ECO:0007669"/>
    <property type="project" value="InterPro"/>
</dbReference>
<dbReference type="CDD" id="cd00075">
    <property type="entry name" value="HATPase"/>
    <property type="match status" value="1"/>
</dbReference>
<evidence type="ECO:0000256" key="5">
    <source>
        <dbReference type="ARBA" id="ARBA00022741"/>
    </source>
</evidence>
<evidence type="ECO:0000256" key="2">
    <source>
        <dbReference type="ARBA" id="ARBA00012438"/>
    </source>
</evidence>
<keyword evidence="6" id="KW-0418">Kinase</keyword>
<dbReference type="GO" id="GO:0000156">
    <property type="term" value="F:phosphorelay response regulator activity"/>
    <property type="evidence" value="ECO:0007669"/>
    <property type="project" value="TreeGrafter"/>
</dbReference>
<dbReference type="InterPro" id="IPR050351">
    <property type="entry name" value="BphY/WalK/GraS-like"/>
</dbReference>
<feature type="transmembrane region" description="Helical" evidence="9">
    <location>
        <begin position="290"/>
        <end position="310"/>
    </location>
</feature>
<dbReference type="InterPro" id="IPR011623">
    <property type="entry name" value="7TMR_DISM_rcpt_extracell_dom1"/>
</dbReference>
<dbReference type="InterPro" id="IPR011622">
    <property type="entry name" value="7TMR_DISM_rcpt_extracell_dom2"/>
</dbReference>
<feature type="transmembrane region" description="Helical" evidence="9">
    <location>
        <begin position="411"/>
        <end position="431"/>
    </location>
</feature>
<keyword evidence="5" id="KW-0547">Nucleotide-binding</keyword>
<dbReference type="SUPFAM" id="SSF55874">
    <property type="entry name" value="ATPase domain of HSP90 chaperone/DNA topoisomerase II/histidine kinase"/>
    <property type="match status" value="1"/>
</dbReference>